<dbReference type="InterPro" id="IPR016024">
    <property type="entry name" value="ARM-type_fold"/>
</dbReference>
<dbReference type="PANTHER" id="PTHR12389:SF0">
    <property type="entry name" value="E3 UBIQUITIN-PROTEIN LIGASE LISTERIN"/>
    <property type="match status" value="1"/>
</dbReference>
<dbReference type="GO" id="GO:0016567">
    <property type="term" value="P:protein ubiquitination"/>
    <property type="evidence" value="ECO:0007669"/>
    <property type="project" value="UniProtKB-UniPathway"/>
</dbReference>
<comment type="similarity">
    <text evidence="4 16">Belongs to the LTN1 family.</text>
</comment>
<evidence type="ECO:0000259" key="18">
    <source>
        <dbReference type="PROSITE" id="PS50089"/>
    </source>
</evidence>
<dbReference type="CTD" id="26046"/>
<gene>
    <name evidence="20" type="primary">LOC112460609</name>
</gene>
<reference evidence="20" key="1">
    <citation type="submission" date="2025-08" db="UniProtKB">
        <authorList>
            <consortium name="RefSeq"/>
        </authorList>
    </citation>
    <scope>IDENTIFICATION</scope>
    <source>
        <tissue evidence="20">Whole body</tissue>
    </source>
</reference>
<dbReference type="UniPathway" id="UPA00143"/>
<keyword evidence="11 15" id="KW-0863">Zinc-finger</keyword>
<dbReference type="Pfam" id="PF22999">
    <property type="entry name" value="LTN1_E3_ligase_6th"/>
    <property type="match status" value="1"/>
</dbReference>
<keyword evidence="13 16" id="KW-0862">Zinc</keyword>
<dbReference type="GO" id="GO:1990112">
    <property type="term" value="C:RQC complex"/>
    <property type="evidence" value="ECO:0007669"/>
    <property type="project" value="UniProtKB-UniRule"/>
</dbReference>
<keyword evidence="12 16" id="KW-0833">Ubl conjugation pathway</keyword>
<dbReference type="InterPro" id="IPR054476">
    <property type="entry name" value="Ltn1_N"/>
</dbReference>
<dbReference type="PANTHER" id="PTHR12389">
    <property type="entry name" value="ZINC FINGER PROTEIN 294"/>
    <property type="match status" value="1"/>
</dbReference>
<dbReference type="Gene3D" id="3.30.40.10">
    <property type="entry name" value="Zinc/RING finger domain, C3HC4 (zinc finger)"/>
    <property type="match status" value="1"/>
</dbReference>
<evidence type="ECO:0000256" key="16">
    <source>
        <dbReference type="RuleBase" id="RU367090"/>
    </source>
</evidence>
<comment type="subcellular location">
    <subcellularLocation>
        <location evidence="2">Cytoplasm</location>
        <location evidence="2">Cytosol</location>
    </subcellularLocation>
</comment>
<dbReference type="InterPro" id="IPR039804">
    <property type="entry name" value="RING-CH-C4HC3_LTN1"/>
</dbReference>
<evidence type="ECO:0000256" key="7">
    <source>
        <dbReference type="ARBA" id="ARBA00022490"/>
    </source>
</evidence>
<dbReference type="Pfam" id="PF22958">
    <property type="entry name" value="Ltn1_1st"/>
    <property type="match status" value="1"/>
</dbReference>
<keyword evidence="10" id="KW-0677">Repeat</keyword>
<dbReference type="GO" id="GO:0008270">
    <property type="term" value="F:zinc ion binding"/>
    <property type="evidence" value="ECO:0007669"/>
    <property type="project" value="UniProtKB-KW"/>
</dbReference>
<dbReference type="PROSITE" id="PS50089">
    <property type="entry name" value="ZF_RING_2"/>
    <property type="match status" value="1"/>
</dbReference>
<feature type="compositionally biased region" description="Low complexity" evidence="17">
    <location>
        <begin position="13"/>
        <end position="22"/>
    </location>
</feature>
<evidence type="ECO:0000256" key="17">
    <source>
        <dbReference type="SAM" id="MobiDB-lite"/>
    </source>
</evidence>
<dbReference type="GO" id="GO:0061630">
    <property type="term" value="F:ubiquitin protein ligase activity"/>
    <property type="evidence" value="ECO:0007669"/>
    <property type="project" value="UniProtKB-UniRule"/>
</dbReference>
<dbReference type="InterPro" id="IPR039795">
    <property type="entry name" value="LTN1/Rkr1"/>
</dbReference>
<keyword evidence="8 16" id="KW-0808">Transferase</keyword>
<evidence type="ECO:0000256" key="8">
    <source>
        <dbReference type="ARBA" id="ARBA00022679"/>
    </source>
</evidence>
<dbReference type="RefSeq" id="XP_024881145.1">
    <property type="nucleotide sequence ID" value="XM_025025377.1"/>
</dbReference>
<dbReference type="OrthoDB" id="6108at2759"/>
<evidence type="ECO:0000256" key="3">
    <source>
        <dbReference type="ARBA" id="ARBA00004906"/>
    </source>
</evidence>
<keyword evidence="19" id="KW-1185">Reference proteome</keyword>
<evidence type="ECO:0000256" key="10">
    <source>
        <dbReference type="ARBA" id="ARBA00022737"/>
    </source>
</evidence>
<evidence type="ECO:0000256" key="2">
    <source>
        <dbReference type="ARBA" id="ARBA00004514"/>
    </source>
</evidence>
<name>A0A6J1QKQ6_9HYME</name>
<keyword evidence="7" id="KW-0963">Cytoplasm</keyword>
<dbReference type="GeneID" id="112460609"/>
<feature type="region of interest" description="Disordered" evidence="17">
    <location>
        <begin position="1"/>
        <end position="22"/>
    </location>
</feature>
<dbReference type="Pfam" id="PF23009">
    <property type="entry name" value="UBC_like"/>
    <property type="match status" value="1"/>
</dbReference>
<evidence type="ECO:0000256" key="13">
    <source>
        <dbReference type="ARBA" id="ARBA00022833"/>
    </source>
</evidence>
<dbReference type="InterPro" id="IPR054477">
    <property type="entry name" value="LTN1_E3_ligase_6th"/>
</dbReference>
<feature type="compositionally biased region" description="Polar residues" evidence="17">
    <location>
        <begin position="1"/>
        <end position="11"/>
    </location>
</feature>
<proteinExistence type="inferred from homology"/>
<dbReference type="FunFam" id="3.30.40.10:FF:000038">
    <property type="entry name" value="E3 ubiquitin-protein ligase listerin"/>
    <property type="match status" value="1"/>
</dbReference>
<evidence type="ECO:0000256" key="14">
    <source>
        <dbReference type="ARBA" id="ARBA00032366"/>
    </source>
</evidence>
<evidence type="ECO:0000256" key="1">
    <source>
        <dbReference type="ARBA" id="ARBA00000900"/>
    </source>
</evidence>
<protein>
    <recommendedName>
        <fullName evidence="6 16">E3 ubiquitin-protein ligase listerin</fullName>
        <ecNumber evidence="5 16">2.3.2.27</ecNumber>
    </recommendedName>
    <alternativeName>
        <fullName evidence="14 16">RING-type E3 ubiquitin transferase listerin</fullName>
    </alternativeName>
</protein>
<comment type="catalytic activity">
    <reaction evidence="1 16">
        <text>S-ubiquitinyl-[E2 ubiquitin-conjugating enzyme]-L-cysteine + [acceptor protein]-L-lysine = [E2 ubiquitin-conjugating enzyme]-L-cysteine + N(6)-ubiquitinyl-[acceptor protein]-L-lysine.</text>
        <dbReference type="EC" id="2.3.2.27"/>
    </reaction>
</comment>
<evidence type="ECO:0000256" key="4">
    <source>
        <dbReference type="ARBA" id="ARBA00007997"/>
    </source>
</evidence>
<dbReference type="InterPro" id="IPR054478">
    <property type="entry name" value="LTN1_UBC"/>
</dbReference>
<comment type="function">
    <text evidence="16">E3 ubiquitin-protein ligase. Component of the ribosome quality control complex (RQC), a ribosome-associated complex that mediates ubiquitination and extraction of incompletely synthesized nascent chains for proteasomal degradation.</text>
</comment>
<organism evidence="19 20">
    <name type="scientific">Temnothorax curvispinosus</name>
    <dbReference type="NCBI Taxonomy" id="300111"/>
    <lineage>
        <taxon>Eukaryota</taxon>
        <taxon>Metazoa</taxon>
        <taxon>Ecdysozoa</taxon>
        <taxon>Arthropoda</taxon>
        <taxon>Hexapoda</taxon>
        <taxon>Insecta</taxon>
        <taxon>Pterygota</taxon>
        <taxon>Neoptera</taxon>
        <taxon>Endopterygota</taxon>
        <taxon>Hymenoptera</taxon>
        <taxon>Apocrita</taxon>
        <taxon>Aculeata</taxon>
        <taxon>Formicoidea</taxon>
        <taxon>Formicidae</taxon>
        <taxon>Myrmicinae</taxon>
        <taxon>Temnothorax</taxon>
    </lineage>
</organism>
<dbReference type="GO" id="GO:0072344">
    <property type="term" value="P:rescue of stalled ribosome"/>
    <property type="evidence" value="ECO:0007669"/>
    <property type="project" value="UniProtKB-UniRule"/>
</dbReference>
<evidence type="ECO:0000256" key="12">
    <source>
        <dbReference type="ARBA" id="ARBA00022786"/>
    </source>
</evidence>
<dbReference type="InterPro" id="IPR013083">
    <property type="entry name" value="Znf_RING/FYVE/PHD"/>
</dbReference>
<keyword evidence="9 16" id="KW-0479">Metal-binding</keyword>
<dbReference type="GO" id="GO:0005829">
    <property type="term" value="C:cytosol"/>
    <property type="evidence" value="ECO:0007669"/>
    <property type="project" value="UniProtKB-SubCell"/>
</dbReference>
<sequence length="1753" mass="201808">MGKNKQAQRTKNNARPSNSSRSAELLGAAVPNFVGFSAVKDGGYVPVLPGLSLCSLNEVEMNSVDSNFQVVLKKISKKDATTKYKALQEFATLCQDAELAAVEGMLPFWPRFYCALSIDIEHRVREAAQLAHAAVVKRVGKGIAMYLKQLAGAWFISQYDTYPPAASAATNSFNSTFPPWKIVSAIVHCQCEILLYISNNIIVHTAQTLSTQKSLTNEEMEAKYERVLAANLQGYSYYFKKVPLDEIDKTLEIHNNILSSSRFWKLAKYDALPVKTAFFNVLSSIMENAEKLLQNEKKRTVTTIMNSLDESEPAILSAVWESMLIATTKIDDWHLVVNINKLVLPKLWTVLRSGGQCCASTVYPNLLPFVSQFSKFNIDVADLYTNFFNNMRQGFFVKSVQISRSEMLAVTTSFVECLRYTILVNAENVDLCVRLLKEQLMPVIEACLTDSTYMKQFCFTEITHLIRYWSKNRTNEKYKSYVSLMEQFWFELQLLFDKFMNMLKEIADTTDIKDSHIQFLLNLKNVPDHTRKKLKVKFSDPSESVVANEPKIKVTDVYADPVFNAELCKFVNSLCAIYFNSINDSQYMEYIRQLNKLMKHFASRELVCAFSKSFKFDEDFFEFYDKNLKPLLLQKSEIAEQILELIFHFITYINDAEKDKVLKSLIELDDIAITRNAIYCSLSECNKNDSVIKKWHTQANIPKLLVDVAKKIASCNDEQYEFEKNQNLILSAFEIPEIRDSLINEEGANEIVSILCDSLNGRDDICSIRDLLVNEEGANESVSILCDSLNERDNTCPMQLIAFITKLMNLMWSHKQTVSSAVQILETLFELCTREHDDLTADTVRTSWKEGFVKSSQILSALEFDDLIKGCGTIIWSKIYNAHANSVKDTLVDLAADVLEVIISNIDNTKSYCVEETILLFLTASDIKLWIGETTAIAIYGEVLTGHLYMSNVEKNIRILQQPTSINITNDITLDNTANCLSWALFITDLLNNLYKRLKSSDSENVNVSSEEENFELNDLNLPGITEILINITYVVSIADIYSKHYRSTKHYNDVDKLRGSLKNSFVNLRKYFAKNIHDDVLSHIRTNQKSYGCVLPYIIYTYYTEFFSKDKTKNPTEYFKNYSSNEIAEMYDDEMYMQIMQILNYYWPQNISEMLSTRNEIYELIATRTMILDSSKNQSPSLYDTIVDKYMLRRDDIFAILDHDISDTSWDKLLLPLEVIRLLTTVVENISNSFSCTKYSLKHEYWDFTLISLTKWQQLLNNAKHDYTDIKITMLMTTLSQLYYAVEDVMEKHKLEPIPELPPALLDEWRDVIGGDVYSGIVQTWIFYADLCNQNTDAVKSVILLNYLGEAICTFDNSISLKKYDEQTETIDFNTMLKLSLKLLQSRVPSIQLGAYYALKYMVPEFVQHDKALVESDNFDPSSLNIRKFNEALLITEQAINVMFMDFRLCDAISCKIQPFTHFYTYTLGYLLGWAIVLDICEKAHNDLRYQYAEMLKNKLFPCLLFKIFKLMPVDVLQDNKNKTVKLLELFTTAPVFRFKESWTEERLDHIVCWLYTNCLRRLPVLVRQWLSTVDSRISAAVDKITSHYVSPSLCEEELLYSRLQLANVENMQVKVHTTAREVVAVYQMEDTKLELSIVLPPNYPLGSVLVESGKQIDGATKEKNYHMELAKFLTHQNGSVWDGLLMWKRNLDKKFAGVEECYICFSIFHISTYQVPKLSCHTCRKKFHTRCLYKWFSTSQKSTCPICRNVF</sequence>
<dbReference type="GO" id="GO:1990116">
    <property type="term" value="P:ribosome-associated ubiquitin-dependent protein catabolic process"/>
    <property type="evidence" value="ECO:0007669"/>
    <property type="project" value="UniProtKB-UniRule"/>
</dbReference>
<evidence type="ECO:0000256" key="6">
    <source>
        <dbReference type="ARBA" id="ARBA00017157"/>
    </source>
</evidence>
<accession>A0A6J1QKQ6</accession>
<dbReference type="InterPro" id="IPR001841">
    <property type="entry name" value="Znf_RING"/>
</dbReference>
<evidence type="ECO:0000256" key="5">
    <source>
        <dbReference type="ARBA" id="ARBA00012483"/>
    </source>
</evidence>
<dbReference type="GO" id="GO:0043023">
    <property type="term" value="F:ribosomal large subunit binding"/>
    <property type="evidence" value="ECO:0007669"/>
    <property type="project" value="TreeGrafter"/>
</dbReference>
<dbReference type="EC" id="2.3.2.27" evidence="5 16"/>
<evidence type="ECO:0000313" key="20">
    <source>
        <dbReference type="RefSeq" id="XP_024881145.1"/>
    </source>
</evidence>
<comment type="subunit">
    <text evidence="16">Component of the ribosome quality control complex (RQC).</text>
</comment>
<evidence type="ECO:0000256" key="11">
    <source>
        <dbReference type="ARBA" id="ARBA00022771"/>
    </source>
</evidence>
<dbReference type="SUPFAM" id="SSF57850">
    <property type="entry name" value="RING/U-box"/>
    <property type="match status" value="1"/>
</dbReference>
<evidence type="ECO:0000256" key="15">
    <source>
        <dbReference type="PROSITE-ProRule" id="PRU00175"/>
    </source>
</evidence>
<dbReference type="SUPFAM" id="SSF48371">
    <property type="entry name" value="ARM repeat"/>
    <property type="match status" value="1"/>
</dbReference>
<comment type="pathway">
    <text evidence="3 16">Protein modification; protein ubiquitination.</text>
</comment>
<dbReference type="Proteomes" id="UP000504618">
    <property type="component" value="Unplaced"/>
</dbReference>
<evidence type="ECO:0000313" key="19">
    <source>
        <dbReference type="Proteomes" id="UP000504618"/>
    </source>
</evidence>
<feature type="domain" description="RING-type" evidence="18">
    <location>
        <begin position="1703"/>
        <end position="1750"/>
    </location>
</feature>
<dbReference type="CDD" id="cd16491">
    <property type="entry name" value="RING-CH-C4HC3_LTN1"/>
    <property type="match status" value="1"/>
</dbReference>
<evidence type="ECO:0000256" key="9">
    <source>
        <dbReference type="ARBA" id="ARBA00022723"/>
    </source>
</evidence>